<evidence type="ECO:0000256" key="1">
    <source>
        <dbReference type="SAM" id="MobiDB-lite"/>
    </source>
</evidence>
<dbReference type="AlphaFoldDB" id="A0A852T1H1"/>
<sequence length="62" mass="6956">MRLKTLLILAAVAVAYLLGARAGRERYEQITEAVTSFWNAPDVKKARKKAKAQAQKARKRLS</sequence>
<organism evidence="2 3">
    <name type="scientific">Leifsonia soli</name>
    <dbReference type="NCBI Taxonomy" id="582665"/>
    <lineage>
        <taxon>Bacteria</taxon>
        <taxon>Bacillati</taxon>
        <taxon>Actinomycetota</taxon>
        <taxon>Actinomycetes</taxon>
        <taxon>Micrococcales</taxon>
        <taxon>Microbacteriaceae</taxon>
        <taxon>Leifsonia</taxon>
    </lineage>
</organism>
<gene>
    <name evidence="2" type="ORF">BJ963_002798</name>
</gene>
<protein>
    <recommendedName>
        <fullName evidence="4">YtxH domain-containing protein</fullName>
    </recommendedName>
</protein>
<name>A0A852T1H1_9MICO</name>
<accession>A0A852T1H1</accession>
<evidence type="ECO:0000313" key="2">
    <source>
        <dbReference type="EMBL" id="NYD75279.1"/>
    </source>
</evidence>
<evidence type="ECO:0008006" key="4">
    <source>
        <dbReference type="Google" id="ProtNLM"/>
    </source>
</evidence>
<keyword evidence="3" id="KW-1185">Reference proteome</keyword>
<dbReference type="Proteomes" id="UP000589620">
    <property type="component" value="Unassembled WGS sequence"/>
</dbReference>
<comment type="caution">
    <text evidence="2">The sequence shown here is derived from an EMBL/GenBank/DDBJ whole genome shotgun (WGS) entry which is preliminary data.</text>
</comment>
<evidence type="ECO:0000313" key="3">
    <source>
        <dbReference type="Proteomes" id="UP000589620"/>
    </source>
</evidence>
<reference evidence="2 3" key="1">
    <citation type="submission" date="2020-07" db="EMBL/GenBank/DDBJ databases">
        <title>Sequencing the genomes of 1000 actinobacteria strains.</title>
        <authorList>
            <person name="Klenk H.-P."/>
        </authorList>
    </citation>
    <scope>NUCLEOTIDE SEQUENCE [LARGE SCALE GENOMIC DNA]</scope>
    <source>
        <strain evidence="2 3">DSM 23871</strain>
    </source>
</reference>
<feature type="compositionally biased region" description="Basic residues" evidence="1">
    <location>
        <begin position="45"/>
        <end position="62"/>
    </location>
</feature>
<dbReference type="RefSeq" id="WP_089916332.1">
    <property type="nucleotide sequence ID" value="NZ_BAAAPX010000001.1"/>
</dbReference>
<dbReference type="EMBL" id="JACCBJ010000001">
    <property type="protein sequence ID" value="NYD75279.1"/>
    <property type="molecule type" value="Genomic_DNA"/>
</dbReference>
<proteinExistence type="predicted"/>
<feature type="region of interest" description="Disordered" evidence="1">
    <location>
        <begin position="43"/>
        <end position="62"/>
    </location>
</feature>